<dbReference type="InterPro" id="IPR051449">
    <property type="entry name" value="ABC-2_transporter_component"/>
</dbReference>
<evidence type="ECO:0000256" key="1">
    <source>
        <dbReference type="ARBA" id="ARBA00004651"/>
    </source>
</evidence>
<feature type="transmembrane region" description="Helical" evidence="8">
    <location>
        <begin position="343"/>
        <end position="363"/>
    </location>
</feature>
<evidence type="ECO:0000256" key="7">
    <source>
        <dbReference type="ARBA" id="ARBA00023136"/>
    </source>
</evidence>
<dbReference type="PROSITE" id="PS51012">
    <property type="entry name" value="ABC_TM2"/>
    <property type="match status" value="1"/>
</dbReference>
<evidence type="ECO:0000256" key="4">
    <source>
        <dbReference type="ARBA" id="ARBA00022475"/>
    </source>
</evidence>
<evidence type="ECO:0000313" key="11">
    <source>
        <dbReference type="Proteomes" id="UP000251576"/>
    </source>
</evidence>
<organism evidence="10 11">
    <name type="scientific">Enterobacter cloacae</name>
    <dbReference type="NCBI Taxonomy" id="550"/>
    <lineage>
        <taxon>Bacteria</taxon>
        <taxon>Pseudomonadati</taxon>
        <taxon>Pseudomonadota</taxon>
        <taxon>Gammaproteobacteria</taxon>
        <taxon>Enterobacterales</taxon>
        <taxon>Enterobacteriaceae</taxon>
        <taxon>Enterobacter</taxon>
        <taxon>Enterobacter cloacae complex</taxon>
    </lineage>
</organism>
<dbReference type="InterPro" id="IPR013525">
    <property type="entry name" value="ABC2_TM"/>
</dbReference>
<dbReference type="PANTHER" id="PTHR30294:SF47">
    <property type="entry name" value="INNER MEMBRANE TRANSPORT PERMEASE YHHJ"/>
    <property type="match status" value="1"/>
</dbReference>
<feature type="transmembrane region" description="Helical" evidence="8">
    <location>
        <begin position="175"/>
        <end position="199"/>
    </location>
</feature>
<evidence type="ECO:0000256" key="2">
    <source>
        <dbReference type="ARBA" id="ARBA00007783"/>
    </source>
</evidence>
<feature type="transmembrane region" description="Helical" evidence="8">
    <location>
        <begin position="254"/>
        <end position="275"/>
    </location>
</feature>
<dbReference type="GO" id="GO:0140359">
    <property type="term" value="F:ABC-type transporter activity"/>
    <property type="evidence" value="ECO:0007669"/>
    <property type="project" value="InterPro"/>
</dbReference>
<keyword evidence="6 8" id="KW-1133">Transmembrane helix</keyword>
<comment type="subcellular location">
    <subcellularLocation>
        <location evidence="1">Cell membrane</location>
        <topology evidence="1">Multi-pass membrane protein</topology>
    </subcellularLocation>
</comment>
<name>A0A330GDD1_ENTCL</name>
<proteinExistence type="inferred from homology"/>
<evidence type="ECO:0000259" key="9">
    <source>
        <dbReference type="PROSITE" id="PS51012"/>
    </source>
</evidence>
<dbReference type="EMBL" id="QMDH01000009">
    <property type="protein sequence ID" value="RAZ70378.1"/>
    <property type="molecule type" value="Genomic_DNA"/>
</dbReference>
<dbReference type="InterPro" id="IPR047817">
    <property type="entry name" value="ABC2_TM_bact-type"/>
</dbReference>
<feature type="transmembrane region" description="Helical" evidence="8">
    <location>
        <begin position="287"/>
        <end position="305"/>
    </location>
</feature>
<sequence>MRSLMNILRLGRKEFWSLIRDPIMLLLTAYIFTLDIYSAATLVPEPLHNASIAIVDEDQSLLSERISSAFYAPQFTQPQRISVAEMDAGMDRGKFTFVLNIPPSFQRDVLAGRVPEIQLNIDATQMSQAFIGHQYVEQIVYAEIEEFVKRFRNAPEQPVELVVRARFNTMLEASWFGSVAELINMVAMLAIILTGAALIREREHGTIEHLLVMPVTAGEIMISKIWSMGSVVLVCTGLSLILVIHGALQVPVQGSLLLFFTGAALCIFAMTALGIYMATLARSMPQFGLLLMLTLFPLQMLSGGMTPRESMPELLQNLMLLAPTTHFFELGQSILFRGAGLEVVWTNFLALLVIGTALFVMSLRRFRKTISQMG</sequence>
<evidence type="ECO:0000256" key="6">
    <source>
        <dbReference type="ARBA" id="ARBA00022989"/>
    </source>
</evidence>
<protein>
    <submittedName>
        <fullName evidence="10">ABC transporter permease</fullName>
    </submittedName>
</protein>
<comment type="caution">
    <text evidence="10">The sequence shown here is derived from an EMBL/GenBank/DDBJ whole genome shotgun (WGS) entry which is preliminary data.</text>
</comment>
<reference evidence="10 11" key="1">
    <citation type="submission" date="2018-06" db="EMBL/GenBank/DDBJ databases">
        <title>ACT-28, a chromosomally-encoded AmpC with carbapenemase activity from Enterobacter kobei.</title>
        <authorList>
            <person name="Jousset A.B."/>
            <person name="Oueslati S."/>
            <person name="Bernabeu S."/>
            <person name="Takissian J."/>
            <person name="Creton E."/>
            <person name="Vogel A."/>
            <person name="Cotellon G."/>
            <person name="Bonnin R.A."/>
            <person name="Dortet L."/>
            <person name="Naas T."/>
        </authorList>
    </citation>
    <scope>NUCLEOTIDE SEQUENCE [LARGE SCALE GENOMIC DNA]</scope>
    <source>
        <strain evidence="10 11">99B3</strain>
    </source>
</reference>
<dbReference type="Pfam" id="PF12698">
    <property type="entry name" value="ABC2_membrane_3"/>
    <property type="match status" value="1"/>
</dbReference>
<keyword evidence="5 8" id="KW-0812">Transmembrane</keyword>
<dbReference type="Proteomes" id="UP000251576">
    <property type="component" value="Unassembled WGS sequence"/>
</dbReference>
<evidence type="ECO:0000256" key="3">
    <source>
        <dbReference type="ARBA" id="ARBA00022448"/>
    </source>
</evidence>
<dbReference type="GO" id="GO:0005886">
    <property type="term" value="C:plasma membrane"/>
    <property type="evidence" value="ECO:0007669"/>
    <property type="project" value="UniProtKB-SubCell"/>
</dbReference>
<keyword evidence="7 8" id="KW-0472">Membrane</keyword>
<evidence type="ECO:0000313" key="10">
    <source>
        <dbReference type="EMBL" id="RAZ70378.1"/>
    </source>
</evidence>
<dbReference type="RefSeq" id="WP_023098579.1">
    <property type="nucleotide sequence ID" value="NZ_CABMNQ010000009.1"/>
</dbReference>
<keyword evidence="3" id="KW-0813">Transport</keyword>
<comment type="similarity">
    <text evidence="2">Belongs to the ABC-2 integral membrane protein family.</text>
</comment>
<accession>A0A330GDD1</accession>
<evidence type="ECO:0000256" key="8">
    <source>
        <dbReference type="SAM" id="Phobius"/>
    </source>
</evidence>
<dbReference type="AlphaFoldDB" id="A0A330GDD1"/>
<dbReference type="Gene3D" id="3.40.1710.10">
    <property type="entry name" value="abc type-2 transporter like domain"/>
    <property type="match status" value="1"/>
</dbReference>
<feature type="transmembrane region" description="Helical" evidence="8">
    <location>
        <begin position="225"/>
        <end position="248"/>
    </location>
</feature>
<gene>
    <name evidence="10" type="ORF">DP202_06585</name>
</gene>
<dbReference type="PANTHER" id="PTHR30294">
    <property type="entry name" value="MEMBRANE COMPONENT OF ABC TRANSPORTER YHHJ-RELATED"/>
    <property type="match status" value="1"/>
</dbReference>
<keyword evidence="4" id="KW-1003">Cell membrane</keyword>
<feature type="domain" description="ABC transmembrane type-2" evidence="9">
    <location>
        <begin position="129"/>
        <end position="369"/>
    </location>
</feature>
<evidence type="ECO:0000256" key="5">
    <source>
        <dbReference type="ARBA" id="ARBA00022692"/>
    </source>
</evidence>